<protein>
    <recommendedName>
        <fullName evidence="4">DUF3348 domain-containing protein</fullName>
    </recommendedName>
</protein>
<evidence type="ECO:0000313" key="3">
    <source>
        <dbReference type="Proteomes" id="UP001226867"/>
    </source>
</evidence>
<dbReference type="EMBL" id="JAUSRO010000001">
    <property type="protein sequence ID" value="MDP9897960.1"/>
    <property type="molecule type" value="Genomic_DNA"/>
</dbReference>
<gene>
    <name evidence="2" type="ORF">J2W36_000193</name>
</gene>
<comment type="caution">
    <text evidence="2">The sequence shown here is derived from an EMBL/GenBank/DDBJ whole genome shotgun (WGS) entry which is preliminary data.</text>
</comment>
<proteinExistence type="predicted"/>
<name>A0ABT9S0T4_9BURK</name>
<organism evidence="2 3">
    <name type="scientific">Variovorax ginsengisoli</name>
    <dbReference type="NCBI Taxonomy" id="363844"/>
    <lineage>
        <taxon>Bacteria</taxon>
        <taxon>Pseudomonadati</taxon>
        <taxon>Pseudomonadota</taxon>
        <taxon>Betaproteobacteria</taxon>
        <taxon>Burkholderiales</taxon>
        <taxon>Comamonadaceae</taxon>
        <taxon>Variovorax</taxon>
    </lineage>
</organism>
<evidence type="ECO:0008006" key="4">
    <source>
        <dbReference type="Google" id="ProtNLM"/>
    </source>
</evidence>
<dbReference type="InterPro" id="IPR021783">
    <property type="entry name" value="DUF3348"/>
</dbReference>
<accession>A0ABT9S0T4</accession>
<evidence type="ECO:0000313" key="2">
    <source>
        <dbReference type="EMBL" id="MDP9897960.1"/>
    </source>
</evidence>
<evidence type="ECO:0000256" key="1">
    <source>
        <dbReference type="SAM" id="MobiDB-lite"/>
    </source>
</evidence>
<keyword evidence="3" id="KW-1185">Reference proteome</keyword>
<sequence>MLARLGDTDVPESRQSFADRLSQWLRWTDAIALSTALDGGLMAAPAGARAASVGAEEAECLRVRTMLMNDIAEDFATPPGKVSRHAPALAPDASMSASSAFAPYRRRYLTRQQAMVTRIAPLRSRVRAALATRSPDMARLAAVDGVMEQALGAREHALLATVPTLLERHFARLRSAHDGERAAPAEGAAEPPEHVPGPSALPDGAWLDAFCQDMQGVLLAELDIRLQPVEGLLDALRMK</sequence>
<reference evidence="2 3" key="1">
    <citation type="submission" date="2023-07" db="EMBL/GenBank/DDBJ databases">
        <title>Sorghum-associated microbial communities from plants grown in Nebraska, USA.</title>
        <authorList>
            <person name="Schachtman D."/>
        </authorList>
    </citation>
    <scope>NUCLEOTIDE SEQUENCE [LARGE SCALE GENOMIC DNA]</scope>
    <source>
        <strain evidence="2 3">DS1607</strain>
    </source>
</reference>
<feature type="region of interest" description="Disordered" evidence="1">
    <location>
        <begin position="177"/>
        <end position="199"/>
    </location>
</feature>
<dbReference type="Proteomes" id="UP001226867">
    <property type="component" value="Unassembled WGS sequence"/>
</dbReference>
<dbReference type="Pfam" id="PF11828">
    <property type="entry name" value="DUF3348"/>
    <property type="match status" value="1"/>
</dbReference>